<name>A8LVN9_SALAI</name>
<dbReference type="eggNOG" id="ENOG5032205">
    <property type="taxonomic scope" value="Bacteria"/>
</dbReference>
<feature type="transmembrane region" description="Helical" evidence="1">
    <location>
        <begin position="108"/>
        <end position="131"/>
    </location>
</feature>
<dbReference type="STRING" id="391037.Sare_1614"/>
<protein>
    <submittedName>
        <fullName evidence="2">Uncharacterized protein</fullName>
    </submittedName>
</protein>
<proteinExistence type="predicted"/>
<evidence type="ECO:0000313" key="2">
    <source>
        <dbReference type="EMBL" id="ABV97507.1"/>
    </source>
</evidence>
<feature type="transmembrane region" description="Helical" evidence="1">
    <location>
        <begin position="172"/>
        <end position="189"/>
    </location>
</feature>
<keyword evidence="1" id="KW-0472">Membrane</keyword>
<accession>A8LVN9</accession>
<sequence length="249" mass="26138">MTAARVDAVVNEANSSYILLLRPAPPSGTSKSWGQEPQGTSQRSCLTPCRRTLEECPRLPSFGLIGPGGSMLAEHVRDSAATAVIFGFFASSWFGWAQEAPPARWRKFLAAGSVTSLFTALVGGLLTWRLWHNDTAFDEDGSRAFGVVVAIEFGAAALGSVLLALRGRRDLISMWVAFVVGVHLFPVAALIGYSMIYVVAALITVVSVVAHPVARARKLSVSAVVGAPTGLILLAAAVFSVASVAIVGS</sequence>
<keyword evidence="1" id="KW-1133">Transmembrane helix</keyword>
<gene>
    <name evidence="2" type="ordered locus">Sare_1614</name>
</gene>
<feature type="transmembrane region" description="Helical" evidence="1">
    <location>
        <begin position="221"/>
        <end position="247"/>
    </location>
</feature>
<organism evidence="2">
    <name type="scientific">Salinispora arenicola (strain CNS-205)</name>
    <dbReference type="NCBI Taxonomy" id="391037"/>
    <lineage>
        <taxon>Bacteria</taxon>
        <taxon>Bacillati</taxon>
        <taxon>Actinomycetota</taxon>
        <taxon>Actinomycetes</taxon>
        <taxon>Micromonosporales</taxon>
        <taxon>Micromonosporaceae</taxon>
        <taxon>Salinispora</taxon>
    </lineage>
</organism>
<feature type="transmembrane region" description="Helical" evidence="1">
    <location>
        <begin position="143"/>
        <end position="165"/>
    </location>
</feature>
<keyword evidence="1" id="KW-0812">Transmembrane</keyword>
<dbReference type="HOGENOM" id="CLU_097550_0_0_11"/>
<dbReference type="EMBL" id="CP000850">
    <property type="protein sequence ID" value="ABV97507.1"/>
    <property type="molecule type" value="Genomic_DNA"/>
</dbReference>
<dbReference type="KEGG" id="saq:Sare_1614"/>
<dbReference type="AlphaFoldDB" id="A8LVN9"/>
<evidence type="ECO:0000256" key="1">
    <source>
        <dbReference type="SAM" id="Phobius"/>
    </source>
</evidence>
<feature type="transmembrane region" description="Helical" evidence="1">
    <location>
        <begin position="195"/>
        <end position="214"/>
    </location>
</feature>
<reference evidence="2" key="1">
    <citation type="submission" date="2007-10" db="EMBL/GenBank/DDBJ databases">
        <title>Complete sequence of Salinispora arenicola CNS-205.</title>
        <authorList>
            <consortium name="US DOE Joint Genome Institute"/>
            <person name="Copeland A."/>
            <person name="Lucas S."/>
            <person name="Lapidus A."/>
            <person name="Barry K."/>
            <person name="Glavina del Rio T."/>
            <person name="Dalin E."/>
            <person name="Tice H."/>
            <person name="Pitluck S."/>
            <person name="Foster B."/>
            <person name="Schmutz J."/>
            <person name="Larimer F."/>
            <person name="Land M."/>
            <person name="Hauser L."/>
            <person name="Kyrpides N."/>
            <person name="Ivanova N."/>
            <person name="Jensen P.R."/>
            <person name="Moore B.S."/>
            <person name="Penn K."/>
            <person name="Jenkins C."/>
            <person name="Udwary D."/>
            <person name="Xiang L."/>
            <person name="Gontang E."/>
            <person name="Richardson P."/>
        </authorList>
    </citation>
    <scope>NUCLEOTIDE SEQUENCE [LARGE SCALE GENOMIC DNA]</scope>
    <source>
        <strain evidence="2">CNS-205</strain>
    </source>
</reference>
<feature type="transmembrane region" description="Helical" evidence="1">
    <location>
        <begin position="79"/>
        <end position="96"/>
    </location>
</feature>